<evidence type="ECO:0000256" key="1">
    <source>
        <dbReference type="ARBA" id="ARBA00022475"/>
    </source>
</evidence>
<gene>
    <name evidence="5" type="ORF">WMY93_032550</name>
</gene>
<dbReference type="InterPro" id="IPR020849">
    <property type="entry name" value="Small_GTPase_Ras-type"/>
</dbReference>
<evidence type="ECO:0000313" key="5">
    <source>
        <dbReference type="EMBL" id="KAK7880810.1"/>
    </source>
</evidence>
<keyword evidence="4" id="KW-0472">Membrane</keyword>
<dbReference type="PROSITE" id="PS51421">
    <property type="entry name" value="RAS"/>
    <property type="match status" value="1"/>
</dbReference>
<dbReference type="GO" id="GO:0016020">
    <property type="term" value="C:membrane"/>
    <property type="evidence" value="ECO:0007669"/>
    <property type="project" value="InterPro"/>
</dbReference>
<feature type="transmembrane region" description="Helical" evidence="4">
    <location>
        <begin position="186"/>
        <end position="207"/>
    </location>
</feature>
<keyword evidence="6" id="KW-1185">Reference proteome</keyword>
<dbReference type="GO" id="GO:0003924">
    <property type="term" value="F:GTPase activity"/>
    <property type="evidence" value="ECO:0007669"/>
    <property type="project" value="InterPro"/>
</dbReference>
<evidence type="ECO:0008006" key="7">
    <source>
        <dbReference type="Google" id="ProtNLM"/>
    </source>
</evidence>
<dbReference type="SUPFAM" id="SSF52540">
    <property type="entry name" value="P-loop containing nucleoside triphosphate hydrolases"/>
    <property type="match status" value="1"/>
</dbReference>
<proteinExistence type="predicted"/>
<keyword evidence="4" id="KW-0812">Transmembrane</keyword>
<dbReference type="InterPro" id="IPR001806">
    <property type="entry name" value="Small_GTPase"/>
</dbReference>
<keyword evidence="2" id="KW-0547">Nucleotide-binding</keyword>
<dbReference type="SMART" id="SM00173">
    <property type="entry name" value="RAS"/>
    <property type="match status" value="1"/>
</dbReference>
<dbReference type="Gene3D" id="3.40.50.300">
    <property type="entry name" value="P-loop containing nucleotide triphosphate hydrolases"/>
    <property type="match status" value="2"/>
</dbReference>
<dbReference type="Pfam" id="PF00071">
    <property type="entry name" value="Ras"/>
    <property type="match status" value="2"/>
</dbReference>
<dbReference type="PROSITE" id="PS51419">
    <property type="entry name" value="RAB"/>
    <property type="match status" value="1"/>
</dbReference>
<feature type="transmembrane region" description="Helical" evidence="4">
    <location>
        <begin position="213"/>
        <end position="231"/>
    </location>
</feature>
<evidence type="ECO:0000256" key="3">
    <source>
        <dbReference type="ARBA" id="ARBA00023134"/>
    </source>
</evidence>
<name>A0AAW0MWF5_9GOBI</name>
<accession>A0AAW0MWF5</accession>
<organism evidence="5 6">
    <name type="scientific">Mugilogobius chulae</name>
    <name type="common">yellowstripe goby</name>
    <dbReference type="NCBI Taxonomy" id="88201"/>
    <lineage>
        <taxon>Eukaryota</taxon>
        <taxon>Metazoa</taxon>
        <taxon>Chordata</taxon>
        <taxon>Craniata</taxon>
        <taxon>Vertebrata</taxon>
        <taxon>Euteleostomi</taxon>
        <taxon>Actinopterygii</taxon>
        <taxon>Neopterygii</taxon>
        <taxon>Teleostei</taxon>
        <taxon>Neoteleostei</taxon>
        <taxon>Acanthomorphata</taxon>
        <taxon>Gobiaria</taxon>
        <taxon>Gobiiformes</taxon>
        <taxon>Gobioidei</taxon>
        <taxon>Gobiidae</taxon>
        <taxon>Gobionellinae</taxon>
        <taxon>Mugilogobius</taxon>
    </lineage>
</organism>
<dbReference type="Proteomes" id="UP001460270">
    <property type="component" value="Unassembled WGS sequence"/>
</dbReference>
<dbReference type="SMART" id="SM00174">
    <property type="entry name" value="RHO"/>
    <property type="match status" value="1"/>
</dbReference>
<dbReference type="SMART" id="SM00175">
    <property type="entry name" value="RAB"/>
    <property type="match status" value="1"/>
</dbReference>
<evidence type="ECO:0000313" key="6">
    <source>
        <dbReference type="Proteomes" id="UP001460270"/>
    </source>
</evidence>
<evidence type="ECO:0000256" key="4">
    <source>
        <dbReference type="SAM" id="Phobius"/>
    </source>
</evidence>
<evidence type="ECO:0000256" key="2">
    <source>
        <dbReference type="ARBA" id="ARBA00022741"/>
    </source>
</evidence>
<keyword evidence="3" id="KW-0342">GTP-binding</keyword>
<dbReference type="AlphaFoldDB" id="A0AAW0MWF5"/>
<comment type="caution">
    <text evidence="5">The sequence shown here is derived from an EMBL/GenBank/DDBJ whole genome shotgun (WGS) entry which is preliminary data.</text>
</comment>
<keyword evidence="4" id="KW-1133">Transmembrane helix</keyword>
<dbReference type="InterPro" id="IPR027417">
    <property type="entry name" value="P-loop_NTPase"/>
</dbReference>
<keyword evidence="1" id="KW-1003">Cell membrane</keyword>
<dbReference type="GO" id="GO:0007165">
    <property type="term" value="P:signal transduction"/>
    <property type="evidence" value="ECO:0007669"/>
    <property type="project" value="InterPro"/>
</dbReference>
<sequence length="292" mass="32832">MASGKNKSQASLALHKVIMVGSGGVGKSALTLQFMYDEFVEDYEPTKADSYRKKVVLDGEDVQMTFWTRRDRRTTLPSETTTSGAEKGFCWEQILRVKEEELVPILVVGNKSDLEERRQVSVEEASSRAVEWGVPYVETSAKTRANVDKVFFDLMREVRKKKMSESKDKNGPSGKKKKKRCCPLQVLVLVLEVLQVLVLVLEVLQVLVLVLEVLQVLVLVLEVLQVLVLVLEVLQVLVLVLEVLQVLILVLEVLQVLVLVLEVLQVLILVLEVLQVLVLVLEVLQVLVLEPK</sequence>
<feature type="transmembrane region" description="Helical" evidence="4">
    <location>
        <begin position="238"/>
        <end position="260"/>
    </location>
</feature>
<reference evidence="6" key="1">
    <citation type="submission" date="2024-04" db="EMBL/GenBank/DDBJ databases">
        <title>Salinicola lusitanus LLJ914,a marine bacterium isolated from the Okinawa Trough.</title>
        <authorList>
            <person name="Li J."/>
        </authorList>
    </citation>
    <scope>NUCLEOTIDE SEQUENCE [LARGE SCALE GENOMIC DNA]</scope>
</reference>
<dbReference type="EMBL" id="JBBPFD010000048">
    <property type="protein sequence ID" value="KAK7880810.1"/>
    <property type="molecule type" value="Genomic_DNA"/>
</dbReference>
<protein>
    <recommendedName>
        <fullName evidence="7">Small monomeric GTPase</fullName>
    </recommendedName>
</protein>
<dbReference type="GO" id="GO:0005525">
    <property type="term" value="F:GTP binding"/>
    <property type="evidence" value="ECO:0007669"/>
    <property type="project" value="UniProtKB-KW"/>
</dbReference>
<dbReference type="PRINTS" id="PR00449">
    <property type="entry name" value="RASTRNSFRMNG"/>
</dbReference>
<dbReference type="PANTHER" id="PTHR24070">
    <property type="entry name" value="RAS, DI-RAS, AND RHEB FAMILY MEMBERS OF SMALL GTPASE SUPERFAMILY"/>
    <property type="match status" value="1"/>
</dbReference>